<evidence type="ECO:0000256" key="2">
    <source>
        <dbReference type="ARBA" id="ARBA00001946"/>
    </source>
</evidence>
<dbReference type="FunFam" id="1.10.510.10:FF:000045">
    <property type="entry name" value="Receptor protein serine/threonine kinase"/>
    <property type="match status" value="1"/>
</dbReference>
<name>A0A671DSM1_RHIFE</name>
<keyword evidence="12" id="KW-0547">Nucleotide-binding</keyword>
<evidence type="ECO:0000313" key="22">
    <source>
        <dbReference type="Ensembl" id="ENSRFEP00010001164.1"/>
    </source>
</evidence>
<dbReference type="InterPro" id="IPR000333">
    <property type="entry name" value="TGFB_receptor"/>
</dbReference>
<evidence type="ECO:0000256" key="11">
    <source>
        <dbReference type="ARBA" id="ARBA00022729"/>
    </source>
</evidence>
<comment type="similarity">
    <text evidence="4">Belongs to the protein kinase superfamily. TKL Ser/Thr protein kinase family. TGFB receptor subfamily.</text>
</comment>
<evidence type="ECO:0000256" key="13">
    <source>
        <dbReference type="ARBA" id="ARBA00022777"/>
    </source>
</evidence>
<dbReference type="GeneTree" id="ENSGT00940000158842"/>
<reference evidence="23" key="3">
    <citation type="submission" date="2018-12" db="EMBL/GenBank/DDBJ databases">
        <title>G10K-VGP greater horseshoe bat female genome, primary haplotype.</title>
        <authorList>
            <person name="Teeling E."/>
            <person name="Myers G."/>
            <person name="Vernes S."/>
            <person name="Pippel M."/>
            <person name="Winkler S."/>
            <person name="Fedrigo O."/>
            <person name="Rhie A."/>
            <person name="Koren S."/>
            <person name="Phillippy A."/>
            <person name="Lewin H."/>
            <person name="Damas J."/>
            <person name="Howe K."/>
            <person name="Mountcastle J."/>
            <person name="Jarvis E.D."/>
        </authorList>
    </citation>
    <scope>NUCLEOTIDE SEQUENCE [LARGE SCALE GENOMIC DNA]</scope>
</reference>
<evidence type="ECO:0000256" key="16">
    <source>
        <dbReference type="ARBA" id="ARBA00022989"/>
    </source>
</evidence>
<evidence type="ECO:0000256" key="17">
    <source>
        <dbReference type="ARBA" id="ARBA00023136"/>
    </source>
</evidence>
<keyword evidence="7" id="KW-0808">Transferase</keyword>
<dbReference type="GO" id="GO:0005524">
    <property type="term" value="F:ATP binding"/>
    <property type="evidence" value="ECO:0007669"/>
    <property type="project" value="UniProtKB-KW"/>
</dbReference>
<keyword evidence="10" id="KW-0479">Metal-binding</keyword>
<evidence type="ECO:0000259" key="21">
    <source>
        <dbReference type="PROSITE" id="PS50011"/>
    </source>
</evidence>
<keyword evidence="15" id="KW-0460">Magnesium</keyword>
<reference evidence="22" key="5">
    <citation type="submission" date="2025-09" db="UniProtKB">
        <authorList>
            <consortium name="Ensembl"/>
        </authorList>
    </citation>
    <scope>IDENTIFICATION</scope>
</reference>
<dbReference type="InterPro" id="IPR045860">
    <property type="entry name" value="Snake_toxin-like_sf"/>
</dbReference>
<feature type="signal peptide" evidence="20">
    <location>
        <begin position="1"/>
        <end position="20"/>
    </location>
</feature>
<sequence>MTRALCQVLLLLAAAAALSAGLKCVCLLCDSSNFTCQTEGACWASVMLTNGKEQVTKSCVSLPELNAQVFCHSSNNVTKTECCFTDFCNNITLHLPTDNGTWTQLWLVSEYHEQGSLYDYLNRNIVTVAGMIKLALSIASGLAHLHMEIVGTQGKPAIAHRDIKSKNILVKKCETCAIADLGLAVKHDSILNTIDIPQNPKVGTKRYMAPEMLDDTMNVNIFESFKRADIYSVGLVYWEIARRCSVGGIVEEYQLPYYDMVPSDPSIEEMRKVVCDQKFRPSIPNQWQSCEALRVMGRIMRECWYANGAARLTALRIKKTISQLCVKEDCKA</sequence>
<evidence type="ECO:0000256" key="14">
    <source>
        <dbReference type="ARBA" id="ARBA00022840"/>
    </source>
</evidence>
<dbReference type="InterPro" id="IPR000719">
    <property type="entry name" value="Prot_kinase_dom"/>
</dbReference>
<dbReference type="Gene3D" id="1.10.510.10">
    <property type="entry name" value="Transferase(Phosphotransferase) domain 1"/>
    <property type="match status" value="1"/>
</dbReference>
<keyword evidence="8" id="KW-0812">Transmembrane</keyword>
<dbReference type="GO" id="GO:0071363">
    <property type="term" value="P:cellular response to growth factor stimulus"/>
    <property type="evidence" value="ECO:0007669"/>
    <property type="project" value="TreeGrafter"/>
</dbReference>
<dbReference type="GO" id="GO:0043235">
    <property type="term" value="C:receptor complex"/>
    <property type="evidence" value="ECO:0007669"/>
    <property type="project" value="TreeGrafter"/>
</dbReference>
<feature type="domain" description="Protein kinase" evidence="21">
    <location>
        <begin position="12"/>
        <end position="324"/>
    </location>
</feature>
<dbReference type="GO" id="GO:0005886">
    <property type="term" value="C:plasma membrane"/>
    <property type="evidence" value="ECO:0007669"/>
    <property type="project" value="TreeGrafter"/>
</dbReference>
<comment type="cofactor">
    <cofactor evidence="1">
        <name>Mn(2+)</name>
        <dbReference type="ChEBI" id="CHEBI:29035"/>
    </cofactor>
</comment>
<reference evidence="22 23" key="2">
    <citation type="journal article" date="2018" name="Annu Rev Anim Biosci">
        <title>Bat Biology, Genomes, and the Bat1K Project: To Generate Chromosome-Level Genomes for All Living Bat Species.</title>
        <authorList>
            <person name="Teeling E.C."/>
            <person name="Vernes S.C."/>
            <person name="Davalos L.M."/>
            <person name="Ray D.A."/>
            <person name="Gilbert M.T.P."/>
            <person name="Myers E."/>
        </authorList>
    </citation>
    <scope>NUCLEOTIDE SEQUENCE</scope>
</reference>
<keyword evidence="11 20" id="KW-0732">Signal</keyword>
<evidence type="ECO:0000256" key="8">
    <source>
        <dbReference type="ARBA" id="ARBA00022692"/>
    </source>
</evidence>
<dbReference type="Gene3D" id="2.10.60.10">
    <property type="entry name" value="CD59"/>
    <property type="match status" value="1"/>
</dbReference>
<feature type="chain" id="PRO_5025630834" description="receptor protein serine/threonine kinase" evidence="20">
    <location>
        <begin position="21"/>
        <end position="332"/>
    </location>
</feature>
<keyword evidence="6" id="KW-0723">Serine/threonine-protein kinase</keyword>
<dbReference type="SUPFAM" id="SSF57302">
    <property type="entry name" value="Snake toxin-like"/>
    <property type="match status" value="1"/>
</dbReference>
<organism evidence="22 23">
    <name type="scientific">Rhinolophus ferrumequinum</name>
    <name type="common">Greater horseshoe bat</name>
    <dbReference type="NCBI Taxonomy" id="59479"/>
    <lineage>
        <taxon>Eukaryota</taxon>
        <taxon>Metazoa</taxon>
        <taxon>Chordata</taxon>
        <taxon>Craniata</taxon>
        <taxon>Vertebrata</taxon>
        <taxon>Euteleostomi</taxon>
        <taxon>Mammalia</taxon>
        <taxon>Eutheria</taxon>
        <taxon>Laurasiatheria</taxon>
        <taxon>Chiroptera</taxon>
        <taxon>Yinpterochiroptera</taxon>
        <taxon>Rhinolophoidea</taxon>
        <taxon>Rhinolophidae</taxon>
        <taxon>Rhinolophinae</taxon>
        <taxon>Rhinolophus</taxon>
    </lineage>
</organism>
<dbReference type="GO" id="GO:0004675">
    <property type="term" value="F:transmembrane receptor protein serine/threonine kinase activity"/>
    <property type="evidence" value="ECO:0007669"/>
    <property type="project" value="UniProtKB-EC"/>
</dbReference>
<dbReference type="PROSITE" id="PS00108">
    <property type="entry name" value="PROTEIN_KINASE_ST"/>
    <property type="match status" value="1"/>
</dbReference>
<dbReference type="AlphaFoldDB" id="A0A671DSM1"/>
<accession>A0A671DSM1</accession>
<gene>
    <name evidence="22" type="primary">ACVR1C</name>
</gene>
<keyword evidence="16" id="KW-1133">Transmembrane helix</keyword>
<dbReference type="PANTHER" id="PTHR23255:SF58">
    <property type="entry name" value="ACTIVIN RECEPTOR TYPE-1C"/>
    <property type="match status" value="1"/>
</dbReference>
<keyword evidence="23" id="KW-1185">Reference proteome</keyword>
<dbReference type="InterPro" id="IPR000472">
    <property type="entry name" value="Activin_recp"/>
</dbReference>
<keyword evidence="9" id="KW-0053">Apoptosis</keyword>
<evidence type="ECO:0000256" key="6">
    <source>
        <dbReference type="ARBA" id="ARBA00022527"/>
    </source>
</evidence>
<reference evidence="22 23" key="1">
    <citation type="journal article" date="2015" name="Annu Rev Anim Biosci">
        <title>The Genome 10K Project: a way forward.</title>
        <authorList>
            <person name="Koepfli K.P."/>
            <person name="Paten B."/>
            <person name="O'Brien S.J."/>
            <person name="Koepfli K.P."/>
            <person name="Paten B."/>
            <person name="Antunes A."/>
            <person name="Belov K."/>
            <person name="Bustamante C."/>
            <person name="Castoe T.A."/>
            <person name="Clawson H."/>
            <person name="Crawford A.J."/>
            <person name="Diekhans M."/>
            <person name="Distel D."/>
            <person name="Durbin R."/>
            <person name="Earl D."/>
            <person name="Fujita M.K."/>
            <person name="Gamble T."/>
            <person name="Georges A."/>
            <person name="Gemmell N."/>
            <person name="Gilbert M.T."/>
            <person name="Graves J.M."/>
            <person name="Green R.E."/>
            <person name="Hickey G."/>
            <person name="Jarvis E.D."/>
            <person name="Johnson W."/>
            <person name="Komissarov A."/>
            <person name="Korf I."/>
            <person name="Kuhn R."/>
            <person name="Larkin D.M."/>
            <person name="Lewin H."/>
            <person name="Lopez J.V."/>
            <person name="Ma J."/>
            <person name="Marques-Bonet T."/>
            <person name="Miller W."/>
            <person name="Murphy R."/>
            <person name="Pevzner P."/>
            <person name="Shapiro B."/>
            <person name="Steiner C."/>
            <person name="Tamazian G."/>
            <person name="Venkatesh B."/>
            <person name="Wang J."/>
            <person name="Wayne R."/>
            <person name="Wiley E."/>
            <person name="Yang H."/>
            <person name="Zhang G."/>
            <person name="Haussler D."/>
            <person name="Ryder O."/>
            <person name="O'Brien S.J."/>
        </authorList>
    </citation>
    <scope>NUCLEOTIDE SEQUENCE</scope>
</reference>
<keyword evidence="17" id="KW-0472">Membrane</keyword>
<evidence type="ECO:0000256" key="3">
    <source>
        <dbReference type="ARBA" id="ARBA00004479"/>
    </source>
</evidence>
<dbReference type="SUPFAM" id="SSF56112">
    <property type="entry name" value="Protein kinase-like (PK-like)"/>
    <property type="match status" value="1"/>
</dbReference>
<comment type="cofactor">
    <cofactor evidence="2">
        <name>Mg(2+)</name>
        <dbReference type="ChEBI" id="CHEBI:18420"/>
    </cofactor>
</comment>
<dbReference type="GO" id="GO:0006915">
    <property type="term" value="P:apoptotic process"/>
    <property type="evidence" value="ECO:0007669"/>
    <property type="project" value="UniProtKB-KW"/>
</dbReference>
<dbReference type="Pfam" id="PF07714">
    <property type="entry name" value="PK_Tyr_Ser-Thr"/>
    <property type="match status" value="1"/>
</dbReference>
<evidence type="ECO:0000256" key="9">
    <source>
        <dbReference type="ARBA" id="ARBA00022703"/>
    </source>
</evidence>
<comment type="subcellular location">
    <subcellularLocation>
        <location evidence="3">Membrane</location>
        <topology evidence="3">Single-pass type I membrane protein</topology>
    </subcellularLocation>
</comment>
<dbReference type="InterPro" id="IPR011009">
    <property type="entry name" value="Kinase-like_dom_sf"/>
</dbReference>
<protein>
    <recommendedName>
        <fullName evidence="5">receptor protein serine/threonine kinase</fullName>
        <ecNumber evidence="5">2.7.11.30</ecNumber>
    </recommendedName>
</protein>
<proteinExistence type="inferred from homology"/>
<dbReference type="FunFam" id="2.10.60.10:FF:000007">
    <property type="entry name" value="Receptor protein serine/threonine kinase"/>
    <property type="match status" value="1"/>
</dbReference>
<evidence type="ECO:0000313" key="23">
    <source>
        <dbReference type="Proteomes" id="UP000472240"/>
    </source>
</evidence>
<evidence type="ECO:0000256" key="15">
    <source>
        <dbReference type="ARBA" id="ARBA00022842"/>
    </source>
</evidence>
<evidence type="ECO:0000256" key="12">
    <source>
        <dbReference type="ARBA" id="ARBA00022741"/>
    </source>
</evidence>
<dbReference type="Ensembl" id="ENSRFET00010001295.1">
    <property type="protein sequence ID" value="ENSRFEP00010001164.1"/>
    <property type="gene ID" value="ENSRFEG00010000861.1"/>
</dbReference>
<dbReference type="InterPro" id="IPR001245">
    <property type="entry name" value="Ser-Thr/Tyr_kinase_cat_dom"/>
</dbReference>
<evidence type="ECO:0000256" key="1">
    <source>
        <dbReference type="ARBA" id="ARBA00001936"/>
    </source>
</evidence>
<dbReference type="Pfam" id="PF01064">
    <property type="entry name" value="Activin_recp"/>
    <property type="match status" value="1"/>
</dbReference>
<evidence type="ECO:0000256" key="5">
    <source>
        <dbReference type="ARBA" id="ARBA00012401"/>
    </source>
</evidence>
<dbReference type="SMART" id="SM00220">
    <property type="entry name" value="S_TKc"/>
    <property type="match status" value="1"/>
</dbReference>
<evidence type="ECO:0000256" key="7">
    <source>
        <dbReference type="ARBA" id="ARBA00022679"/>
    </source>
</evidence>
<dbReference type="PANTHER" id="PTHR23255">
    <property type="entry name" value="TRANSFORMING GROWTH FACTOR-BETA RECEPTOR TYPE I AND II"/>
    <property type="match status" value="1"/>
</dbReference>
<evidence type="ECO:0000256" key="10">
    <source>
        <dbReference type="ARBA" id="ARBA00022723"/>
    </source>
</evidence>
<reference evidence="22" key="4">
    <citation type="submission" date="2025-08" db="UniProtKB">
        <authorList>
            <consortium name="Ensembl"/>
        </authorList>
    </citation>
    <scope>IDENTIFICATION</scope>
</reference>
<keyword evidence="14" id="KW-0067">ATP-binding</keyword>
<evidence type="ECO:0000256" key="4">
    <source>
        <dbReference type="ARBA" id="ARBA00009605"/>
    </source>
</evidence>
<evidence type="ECO:0000256" key="20">
    <source>
        <dbReference type="SAM" id="SignalP"/>
    </source>
</evidence>
<dbReference type="EC" id="2.7.11.30" evidence="5"/>
<evidence type="ECO:0000256" key="19">
    <source>
        <dbReference type="ARBA" id="ARBA00023211"/>
    </source>
</evidence>
<evidence type="ECO:0000256" key="18">
    <source>
        <dbReference type="ARBA" id="ARBA00023170"/>
    </source>
</evidence>
<dbReference type="Proteomes" id="UP000472240">
    <property type="component" value="Chromosome 8"/>
</dbReference>
<keyword evidence="19" id="KW-0464">Manganese</keyword>
<dbReference type="InterPro" id="IPR008271">
    <property type="entry name" value="Ser/Thr_kinase_AS"/>
</dbReference>
<keyword evidence="18" id="KW-0675">Receptor</keyword>
<dbReference type="CDD" id="cd23540">
    <property type="entry name" value="TFP_LU_ECD_ALK7"/>
    <property type="match status" value="1"/>
</dbReference>
<keyword evidence="13" id="KW-0418">Kinase</keyword>
<dbReference type="PROSITE" id="PS50011">
    <property type="entry name" value="PROTEIN_KINASE_DOM"/>
    <property type="match status" value="1"/>
</dbReference>